<evidence type="ECO:0000313" key="1">
    <source>
        <dbReference type="EMBL" id="CAI3978926.1"/>
    </source>
</evidence>
<dbReference type="EMBL" id="CAMXCT010000446">
    <property type="protein sequence ID" value="CAI3978926.1"/>
    <property type="molecule type" value="Genomic_DNA"/>
</dbReference>
<dbReference type="OrthoDB" id="439209at2759"/>
<accession>A0A9P1BVR1</accession>
<dbReference type="AlphaFoldDB" id="A0A9P1BVR1"/>
<dbReference type="CDD" id="cd17039">
    <property type="entry name" value="Ubl_ubiquitin_like"/>
    <property type="match status" value="1"/>
</dbReference>
<reference evidence="1" key="1">
    <citation type="submission" date="2022-10" db="EMBL/GenBank/DDBJ databases">
        <authorList>
            <person name="Chen Y."/>
            <person name="Dougan E. K."/>
            <person name="Chan C."/>
            <person name="Rhodes N."/>
            <person name="Thang M."/>
        </authorList>
    </citation>
    <scope>NUCLEOTIDE SEQUENCE</scope>
</reference>
<keyword evidence="3" id="KW-1185">Reference proteome</keyword>
<dbReference type="EMBL" id="CAMXCT020000446">
    <property type="protein sequence ID" value="CAL1132301.1"/>
    <property type="molecule type" value="Genomic_DNA"/>
</dbReference>
<reference evidence="2" key="2">
    <citation type="submission" date="2024-04" db="EMBL/GenBank/DDBJ databases">
        <authorList>
            <person name="Chen Y."/>
            <person name="Shah S."/>
            <person name="Dougan E. K."/>
            <person name="Thang M."/>
            <person name="Chan C."/>
        </authorList>
    </citation>
    <scope>NUCLEOTIDE SEQUENCE [LARGE SCALE GENOMIC DNA]</scope>
</reference>
<name>A0A9P1BVR1_9DINO</name>
<gene>
    <name evidence="1" type="ORF">C1SCF055_LOCUS6915</name>
</gene>
<evidence type="ECO:0008006" key="4">
    <source>
        <dbReference type="Google" id="ProtNLM"/>
    </source>
</evidence>
<sequence>MALTFSVASVTGKTYDVMVKGEDRVKELREEVERYIEVPEACYLKLFHGAEVLHDALPLTALYPTEQVFAVVARETKVELLLQAAGSYEGYKELLKMAPSSPEGDHIKVVKGLPSILAVLEDMAGQKPEIEHLRAGEHGLEMSSKDGHLLLPSINSGVLLRESRKEQFSKVVVSVQLNSDAYNKGLGLVVEEPPSMQSDTDPSGLPSYVYNGFGLSESKKSNAIKFHPAMHGGLLRIEGAGGFPNCNMGYTPQNWTESEKKFHTFEVTLAVDGRNHLKVTSTQGEVFQVDWRNTLTDGKFLPAVYAWLDLGGEALYLGDISLEIHL</sequence>
<dbReference type="SUPFAM" id="SSF54236">
    <property type="entry name" value="Ubiquitin-like"/>
    <property type="match status" value="1"/>
</dbReference>
<comment type="caution">
    <text evidence="1">The sequence shown here is derived from an EMBL/GenBank/DDBJ whole genome shotgun (WGS) entry which is preliminary data.</text>
</comment>
<proteinExistence type="predicted"/>
<dbReference type="Proteomes" id="UP001152797">
    <property type="component" value="Unassembled WGS sequence"/>
</dbReference>
<evidence type="ECO:0000313" key="2">
    <source>
        <dbReference type="EMBL" id="CAL1132301.1"/>
    </source>
</evidence>
<protein>
    <recommendedName>
        <fullName evidence="4">Ubiquitin-like domain-containing protein</fullName>
    </recommendedName>
</protein>
<dbReference type="EMBL" id="CAMXCT030000446">
    <property type="protein sequence ID" value="CAL4766238.1"/>
    <property type="molecule type" value="Genomic_DNA"/>
</dbReference>
<dbReference type="InterPro" id="IPR029071">
    <property type="entry name" value="Ubiquitin-like_domsf"/>
</dbReference>
<evidence type="ECO:0000313" key="3">
    <source>
        <dbReference type="Proteomes" id="UP001152797"/>
    </source>
</evidence>
<organism evidence="1">
    <name type="scientific">Cladocopium goreaui</name>
    <dbReference type="NCBI Taxonomy" id="2562237"/>
    <lineage>
        <taxon>Eukaryota</taxon>
        <taxon>Sar</taxon>
        <taxon>Alveolata</taxon>
        <taxon>Dinophyceae</taxon>
        <taxon>Suessiales</taxon>
        <taxon>Symbiodiniaceae</taxon>
        <taxon>Cladocopium</taxon>
    </lineage>
</organism>